<evidence type="ECO:0000313" key="2">
    <source>
        <dbReference type="Proteomes" id="UP000730618"/>
    </source>
</evidence>
<reference evidence="1 2" key="1">
    <citation type="submission" date="2021-06" db="EMBL/GenBank/DDBJ databases">
        <authorList>
            <person name="Criscuolo A."/>
        </authorList>
    </citation>
    <scope>NUCLEOTIDE SEQUENCE [LARGE SCALE GENOMIC DNA]</scope>
    <source>
        <strain evidence="2">CIP 111802</strain>
    </source>
</reference>
<dbReference type="Proteomes" id="UP000730618">
    <property type="component" value="Unassembled WGS sequence"/>
</dbReference>
<evidence type="ECO:0000313" key="1">
    <source>
        <dbReference type="EMBL" id="CAG7640488.1"/>
    </source>
</evidence>
<protein>
    <recommendedName>
        <fullName evidence="3">Alpha-L-rhamnosidase six-hairpin glycosidase domain-containing protein</fullName>
    </recommendedName>
</protein>
<dbReference type="EMBL" id="CAJVCE010000006">
    <property type="protein sequence ID" value="CAG7640488.1"/>
    <property type="molecule type" value="Genomic_DNA"/>
</dbReference>
<proteinExistence type="predicted"/>
<keyword evidence="2" id="KW-1185">Reference proteome</keyword>
<dbReference type="RefSeq" id="WP_218098980.1">
    <property type="nucleotide sequence ID" value="NZ_CAJVCE010000006.1"/>
</dbReference>
<sequence length="596" mass="68016">MAQQKNLRLYVEFPSAVPDLTFGDPKPTEWERVVASSDFFAPELEKDRILALHGCWFLPVERAHQQAHLVVARVAGYDKAVYGLPEAASPILLELQPYHVLVATSKLSHFITGRYGPTEAWSAIWNRLIRWLDPDCESESLRWESDVRIRSGQYDKLDSDAEAEAFRRSVQWFRDYTLFTAWGGKKGVIEGYESKIDHNGKQLPLTTARADCISETAMVFAYEWVLCQNPASRRTASDILDFVWSSPDFVQNDSASPAYGLVNWYQRGPIFYGDDNARVVLSSMAAGRLLGNDKWDEKVLRCLLANLRTSSPEGFRPNWLGYPDSFSNGRGWQYYRDTPFVRIAPHYQAYLWACNLWAYALTGFDGFLTPTKKAIRMTMEAYPHGWRWTNGLTQEIARMILPLAFLLRIEDTPEHRSWLDSMCSELLKQMQPCGAIAERIGPLENGSYPPPQSNEAYGTREASLLQANGDPVCDLLYTTNFAFLGLHEAAAATGDARLLEAENRMADFLCRIQVNSSKHPYLNGAWMRSFDYNRWEYWGSSADAGWAAWCAETGWTNTWISSVFAMRQQGDQLFDLSASERWKSLMQRLLKEMEVM</sequence>
<gene>
    <name evidence="1" type="ORF">PAECIP111802_02653</name>
</gene>
<evidence type="ECO:0008006" key="3">
    <source>
        <dbReference type="Google" id="ProtNLM"/>
    </source>
</evidence>
<accession>A0ABN7TJU4</accession>
<name>A0ABN7TJU4_9BACL</name>
<organism evidence="1 2">
    <name type="scientific">Paenibacillus allorhizosphaerae</name>
    <dbReference type="NCBI Taxonomy" id="2849866"/>
    <lineage>
        <taxon>Bacteria</taxon>
        <taxon>Bacillati</taxon>
        <taxon>Bacillota</taxon>
        <taxon>Bacilli</taxon>
        <taxon>Bacillales</taxon>
        <taxon>Paenibacillaceae</taxon>
        <taxon>Paenibacillus</taxon>
    </lineage>
</organism>
<comment type="caution">
    <text evidence="1">The sequence shown here is derived from an EMBL/GenBank/DDBJ whole genome shotgun (WGS) entry which is preliminary data.</text>
</comment>